<dbReference type="SUPFAM" id="SSF46548">
    <property type="entry name" value="alpha-helical ferredoxin"/>
    <property type="match status" value="1"/>
</dbReference>
<organism evidence="7 8">
    <name type="scientific">candidate division TA06 bacterium</name>
    <dbReference type="NCBI Taxonomy" id="2250710"/>
    <lineage>
        <taxon>Bacteria</taxon>
        <taxon>Bacteria division TA06</taxon>
    </lineage>
</organism>
<evidence type="ECO:0000259" key="6">
    <source>
        <dbReference type="PROSITE" id="PS51379"/>
    </source>
</evidence>
<keyword evidence="3" id="KW-0677">Repeat</keyword>
<dbReference type="GO" id="GO:0046872">
    <property type="term" value="F:metal ion binding"/>
    <property type="evidence" value="ECO:0007669"/>
    <property type="project" value="UniProtKB-KW"/>
</dbReference>
<keyword evidence="2" id="KW-0479">Metal-binding</keyword>
<comment type="caution">
    <text evidence="7">The sequence shown here is derived from an EMBL/GenBank/DDBJ whole genome shotgun (WGS) entry which is preliminary data.</text>
</comment>
<dbReference type="InterPro" id="IPR004017">
    <property type="entry name" value="Cys_rich_dom"/>
</dbReference>
<evidence type="ECO:0000256" key="2">
    <source>
        <dbReference type="ARBA" id="ARBA00022723"/>
    </source>
</evidence>
<dbReference type="InterPro" id="IPR009051">
    <property type="entry name" value="Helical_ferredxn"/>
</dbReference>
<keyword evidence="1" id="KW-0004">4Fe-4S</keyword>
<evidence type="ECO:0000256" key="4">
    <source>
        <dbReference type="ARBA" id="ARBA00023004"/>
    </source>
</evidence>
<evidence type="ECO:0000256" key="3">
    <source>
        <dbReference type="ARBA" id="ARBA00022737"/>
    </source>
</evidence>
<reference evidence="7 8" key="1">
    <citation type="submission" date="2019-03" db="EMBL/GenBank/DDBJ databases">
        <title>Metabolic potential of uncultured bacteria and archaea associated with petroleum seepage in deep-sea sediments.</title>
        <authorList>
            <person name="Dong X."/>
            <person name="Hubert C."/>
        </authorList>
    </citation>
    <scope>NUCLEOTIDE SEQUENCE [LARGE SCALE GENOMIC DNA]</scope>
    <source>
        <strain evidence="7">E44_bin18</strain>
    </source>
</reference>
<dbReference type="InterPro" id="IPR017900">
    <property type="entry name" value="4Fe4S_Fe_S_CS"/>
</dbReference>
<evidence type="ECO:0000313" key="7">
    <source>
        <dbReference type="EMBL" id="TET46006.1"/>
    </source>
</evidence>
<dbReference type="Proteomes" id="UP000315525">
    <property type="component" value="Unassembled WGS sequence"/>
</dbReference>
<name>A0A523UU08_UNCT6</name>
<dbReference type="EMBL" id="SOJN01000070">
    <property type="protein sequence ID" value="TET46006.1"/>
    <property type="molecule type" value="Genomic_DNA"/>
</dbReference>
<keyword evidence="4" id="KW-0408">Iron</keyword>
<dbReference type="Pfam" id="PF02754">
    <property type="entry name" value="CCG"/>
    <property type="match status" value="2"/>
</dbReference>
<feature type="domain" description="4Fe-4S ferredoxin-type" evidence="6">
    <location>
        <begin position="4"/>
        <end position="34"/>
    </location>
</feature>
<dbReference type="AlphaFoldDB" id="A0A523UU08"/>
<evidence type="ECO:0000256" key="5">
    <source>
        <dbReference type="ARBA" id="ARBA00023014"/>
    </source>
</evidence>
<evidence type="ECO:0000256" key="1">
    <source>
        <dbReference type="ARBA" id="ARBA00022485"/>
    </source>
</evidence>
<protein>
    <submittedName>
        <fullName evidence="7">(Fe-S)-binding protein</fullName>
    </submittedName>
</protein>
<evidence type="ECO:0000313" key="8">
    <source>
        <dbReference type="Proteomes" id="UP000315525"/>
    </source>
</evidence>
<dbReference type="PROSITE" id="PS51379">
    <property type="entry name" value="4FE4S_FER_2"/>
    <property type="match status" value="2"/>
</dbReference>
<dbReference type="GO" id="GO:0051539">
    <property type="term" value="F:4 iron, 4 sulfur cluster binding"/>
    <property type="evidence" value="ECO:0007669"/>
    <property type="project" value="UniProtKB-KW"/>
</dbReference>
<dbReference type="Gene3D" id="1.10.1060.10">
    <property type="entry name" value="Alpha-helical ferredoxin"/>
    <property type="match status" value="1"/>
</dbReference>
<keyword evidence="5" id="KW-0411">Iron-sulfur</keyword>
<proteinExistence type="predicted"/>
<dbReference type="Pfam" id="PF13183">
    <property type="entry name" value="Fer4_8"/>
    <property type="match status" value="1"/>
</dbReference>
<dbReference type="PROSITE" id="PS00198">
    <property type="entry name" value="4FE4S_FER_1"/>
    <property type="match status" value="2"/>
</dbReference>
<dbReference type="InterPro" id="IPR017896">
    <property type="entry name" value="4Fe4S_Fe-S-bd"/>
</dbReference>
<gene>
    <name evidence="7" type="ORF">E3J62_05570</name>
</gene>
<sequence>MPMISVQKEIEKCFKCGMCRAVCPVLEAENVEIVSPRAKVVLCEAVEAGRIGFSKTTLGILDMCTGCQACSLNCPSGTDPYALATLVRFENKRAKPALLEPTGPVSSLLVHVLSNPQKNLDGLNRRRQRGSVRVGYFVGCVEANRLRAVPENALTILENLGITVGVPEDQVCCGWPYILVGRLDSARELALRNKKAFEGFDVVLASCPHCITTLSREYASLLGIGAFGKVVKDVLRFLVEKDLDRLLTLEGNAPRTLYSHPCRMGRGKDKDMTHILFLRKHLGKSLIELDAELCCGAPLELVSPALGRTIFERKMDRITHSGSSVVRSGCPFCVLAIGSGFDTPAKHVMEDIRIAT</sequence>
<dbReference type="GO" id="GO:0016491">
    <property type="term" value="F:oxidoreductase activity"/>
    <property type="evidence" value="ECO:0007669"/>
    <property type="project" value="UniProtKB-ARBA"/>
</dbReference>
<feature type="domain" description="4Fe-4S ferredoxin-type" evidence="6">
    <location>
        <begin position="54"/>
        <end position="84"/>
    </location>
</feature>
<dbReference type="PANTHER" id="PTHR32479:SF19">
    <property type="entry name" value="ANAEROBIC GLYCEROL-3-PHOSPHATE DEHYDROGENASE SUBUNIT C"/>
    <property type="match status" value="1"/>
</dbReference>
<accession>A0A523UU08</accession>
<dbReference type="PANTHER" id="PTHR32479">
    <property type="entry name" value="GLYCOLATE OXIDASE IRON-SULFUR SUBUNIT"/>
    <property type="match status" value="1"/>
</dbReference>